<evidence type="ECO:0000313" key="2">
    <source>
        <dbReference type="EMBL" id="MBP2182936.1"/>
    </source>
</evidence>
<dbReference type="SMART" id="SM00923">
    <property type="entry name" value="MbtH"/>
    <property type="match status" value="1"/>
</dbReference>
<name>A0ABS4PWH4_9PSEU</name>
<dbReference type="EMBL" id="JAGGMS010000001">
    <property type="protein sequence ID" value="MBP2182936.1"/>
    <property type="molecule type" value="Genomic_DNA"/>
</dbReference>
<comment type="caution">
    <text evidence="2">The sequence shown here is derived from an EMBL/GenBank/DDBJ whole genome shotgun (WGS) entry which is preliminary data.</text>
</comment>
<keyword evidence="3" id="KW-1185">Reference proteome</keyword>
<dbReference type="RefSeq" id="WP_209666169.1">
    <property type="nucleotide sequence ID" value="NZ_JAGGMS010000001.1"/>
</dbReference>
<evidence type="ECO:0000259" key="1">
    <source>
        <dbReference type="SMART" id="SM00923"/>
    </source>
</evidence>
<dbReference type="Gene3D" id="3.90.820.10">
    <property type="entry name" value="Structural Genomics, Unknown Function 30-nov-00 1gh9 Mol_id"/>
    <property type="match status" value="1"/>
</dbReference>
<protein>
    <submittedName>
        <fullName evidence="2">Uncharacterized protein YbdZ (MbtH family)</fullName>
    </submittedName>
</protein>
<accession>A0ABS4PWH4</accession>
<gene>
    <name evidence="2" type="ORF">JOM49_004462</name>
</gene>
<dbReference type="SUPFAM" id="SSF160582">
    <property type="entry name" value="MbtH-like"/>
    <property type="match status" value="1"/>
</dbReference>
<dbReference type="InterPro" id="IPR005153">
    <property type="entry name" value="MbtH-like_dom"/>
</dbReference>
<organism evidence="2 3">
    <name type="scientific">Amycolatopsis magusensis</name>
    <dbReference type="NCBI Taxonomy" id="882444"/>
    <lineage>
        <taxon>Bacteria</taxon>
        <taxon>Bacillati</taxon>
        <taxon>Actinomycetota</taxon>
        <taxon>Actinomycetes</taxon>
        <taxon>Pseudonocardiales</taxon>
        <taxon>Pseudonocardiaceae</taxon>
        <taxon>Amycolatopsis</taxon>
    </lineage>
</organism>
<evidence type="ECO:0000313" key="3">
    <source>
        <dbReference type="Proteomes" id="UP000741013"/>
    </source>
</evidence>
<proteinExistence type="predicted"/>
<sequence length="197" mass="21117">MTEEIVEDVYAVVRNDEEQYSIWPVSRSLPEGWYAADFQGSKADCLAHVDEVWTDMRPRSLREALAEAANRPPAEEVVEPSGPDLVSRLCDGEQGIQVVLRPESSAARLAEAIDRGYVHVLVPGTDGGTELGVTLDEAETDRSRADFVAGTGSIQLAGGLTLDFQRLRCAVSVDIATMAGVGVLRRAGTSADATVSQ</sequence>
<dbReference type="InterPro" id="IPR038020">
    <property type="entry name" value="MbtH-like_sf"/>
</dbReference>
<feature type="domain" description="MbtH-like" evidence="1">
    <location>
        <begin position="1"/>
        <end position="51"/>
    </location>
</feature>
<reference evidence="2 3" key="1">
    <citation type="submission" date="2021-03" db="EMBL/GenBank/DDBJ databases">
        <title>Sequencing the genomes of 1000 actinobacteria strains.</title>
        <authorList>
            <person name="Klenk H.-P."/>
        </authorList>
    </citation>
    <scope>NUCLEOTIDE SEQUENCE [LARGE SCALE GENOMIC DNA]</scope>
    <source>
        <strain evidence="2 3">DSM 45510</strain>
    </source>
</reference>
<dbReference type="PANTHER" id="PTHR38444:SF1">
    <property type="entry name" value="ENTEROBACTIN BIOSYNTHESIS PROTEIN YBDZ"/>
    <property type="match status" value="1"/>
</dbReference>
<dbReference type="PANTHER" id="PTHR38444">
    <property type="entry name" value="ENTEROBACTIN BIOSYNTHESIS PROTEIN YBDZ"/>
    <property type="match status" value="1"/>
</dbReference>
<dbReference type="Proteomes" id="UP000741013">
    <property type="component" value="Unassembled WGS sequence"/>
</dbReference>
<dbReference type="Pfam" id="PF03621">
    <property type="entry name" value="MbtH"/>
    <property type="match status" value="1"/>
</dbReference>
<dbReference type="InterPro" id="IPR037407">
    <property type="entry name" value="MLP_fam"/>
</dbReference>